<comment type="caution">
    <text evidence="2">The sequence shown here is derived from an EMBL/GenBank/DDBJ whole genome shotgun (WGS) entry which is preliminary data.</text>
</comment>
<evidence type="ECO:0000313" key="3">
    <source>
        <dbReference type="Proteomes" id="UP000031599"/>
    </source>
</evidence>
<organism evidence="2 3">
    <name type="scientific">Enhygromyxa salina</name>
    <dbReference type="NCBI Taxonomy" id="215803"/>
    <lineage>
        <taxon>Bacteria</taxon>
        <taxon>Pseudomonadati</taxon>
        <taxon>Myxococcota</taxon>
        <taxon>Polyangia</taxon>
        <taxon>Nannocystales</taxon>
        <taxon>Nannocystaceae</taxon>
        <taxon>Enhygromyxa</taxon>
    </lineage>
</organism>
<feature type="compositionally biased region" description="Acidic residues" evidence="1">
    <location>
        <begin position="19"/>
        <end position="28"/>
    </location>
</feature>
<dbReference type="EMBL" id="JMCC02000009">
    <property type="protein sequence ID" value="KIG18637.1"/>
    <property type="molecule type" value="Genomic_DNA"/>
</dbReference>
<evidence type="ECO:0000313" key="2">
    <source>
        <dbReference type="EMBL" id="KIG18637.1"/>
    </source>
</evidence>
<feature type="region of interest" description="Disordered" evidence="1">
    <location>
        <begin position="1"/>
        <end position="28"/>
    </location>
</feature>
<name>A0A0C2DG25_9BACT</name>
<accession>A0A0C2DG25</accession>
<reference evidence="2 3" key="1">
    <citation type="submission" date="2014-12" db="EMBL/GenBank/DDBJ databases">
        <title>Genome assembly of Enhygromyxa salina DSM 15201.</title>
        <authorList>
            <person name="Sharma G."/>
            <person name="Subramanian S."/>
        </authorList>
    </citation>
    <scope>NUCLEOTIDE SEQUENCE [LARGE SCALE GENOMIC DNA]</scope>
    <source>
        <strain evidence="2 3">DSM 15201</strain>
    </source>
</reference>
<dbReference type="Proteomes" id="UP000031599">
    <property type="component" value="Unassembled WGS sequence"/>
</dbReference>
<evidence type="ECO:0000256" key="1">
    <source>
        <dbReference type="SAM" id="MobiDB-lite"/>
    </source>
</evidence>
<protein>
    <submittedName>
        <fullName evidence="2">Uncharacterized protein</fullName>
    </submittedName>
</protein>
<gene>
    <name evidence="2" type="ORF">DB30_07652</name>
</gene>
<sequence>MPNSSAASDDPSLVGTESDGTDSESDDGELAIEAVIEIDGPTTAPNTVPATPATPTPITLSWREVAEFPTPLEFVYIQTGVLARGANGYYDLDDSGQLRPRAGLELPTGELLGDWPQDAWLVTSTQQPITPGQPLSFEHELLQLDADRKWIPRDFRGQPRWIAGAHVVRKGSLGTVLVREGSRLTRIGGKDNPKTGPRMGKVIVDVVETRGGGLYNISERPNGIYVQINCDDRKCVDDNAKKLPHGSLWSFSTQVVRQQNAVSVVATVDRDGAVGQHLLHYERGNWKLESLLHPPTGLWPADDGGLWVIGNGKLLHRDGQGVWYTVALPEGAGSISAAMLSDRSELWLAANVKGKGVVFATPASAANP</sequence>
<proteinExistence type="predicted"/>
<dbReference type="AlphaFoldDB" id="A0A0C2DG25"/>